<protein>
    <recommendedName>
        <fullName evidence="8">Armadillo repeat-containing protein 8</fullName>
    </recommendedName>
</protein>
<comment type="subcellular location">
    <subcellularLocation>
        <location evidence="2">Cytoplasm</location>
    </subcellularLocation>
    <subcellularLocation>
        <location evidence="1">Nucleus</location>
    </subcellularLocation>
</comment>
<dbReference type="SMART" id="SM00185">
    <property type="entry name" value="ARM"/>
    <property type="match status" value="4"/>
</dbReference>
<proteinExistence type="predicted"/>
<keyword evidence="5" id="KW-0539">Nucleus</keyword>
<evidence type="ECO:0000256" key="1">
    <source>
        <dbReference type="ARBA" id="ARBA00004123"/>
    </source>
</evidence>
<dbReference type="GO" id="GO:0005634">
    <property type="term" value="C:nucleus"/>
    <property type="evidence" value="ECO:0007669"/>
    <property type="project" value="UniProtKB-SubCell"/>
</dbReference>
<dbReference type="Proteomes" id="UP000664169">
    <property type="component" value="Unassembled WGS sequence"/>
</dbReference>
<dbReference type="GO" id="GO:0005737">
    <property type="term" value="C:cytoplasm"/>
    <property type="evidence" value="ECO:0007669"/>
    <property type="project" value="UniProtKB-SubCell"/>
</dbReference>
<dbReference type="PANTHER" id="PTHR15651:SF7">
    <property type="entry name" value="ARMADILLO REPEAT-CONTAINING PROTEIN 8"/>
    <property type="match status" value="1"/>
</dbReference>
<evidence type="ECO:0000313" key="6">
    <source>
        <dbReference type="EMBL" id="CAF9911543.1"/>
    </source>
</evidence>
<evidence type="ECO:0000256" key="3">
    <source>
        <dbReference type="ARBA" id="ARBA00022490"/>
    </source>
</evidence>
<dbReference type="AlphaFoldDB" id="A0A8H3IAV4"/>
<evidence type="ECO:0000256" key="4">
    <source>
        <dbReference type="ARBA" id="ARBA00022737"/>
    </source>
</evidence>
<dbReference type="InterPro" id="IPR011989">
    <property type="entry name" value="ARM-like"/>
</dbReference>
<dbReference type="SUPFAM" id="SSF48371">
    <property type="entry name" value="ARM repeat"/>
    <property type="match status" value="2"/>
</dbReference>
<reference evidence="6" key="1">
    <citation type="submission" date="2021-03" db="EMBL/GenBank/DDBJ databases">
        <authorList>
            <person name="Tagirdzhanova G."/>
        </authorList>
    </citation>
    <scope>NUCLEOTIDE SEQUENCE</scope>
</reference>
<dbReference type="InterPro" id="IPR016024">
    <property type="entry name" value="ARM-type_fold"/>
</dbReference>
<keyword evidence="7" id="KW-1185">Reference proteome</keyword>
<name>A0A8H3IAV4_9LECA</name>
<evidence type="ECO:0008006" key="8">
    <source>
        <dbReference type="Google" id="ProtNLM"/>
    </source>
</evidence>
<dbReference type="InterPro" id="IPR000225">
    <property type="entry name" value="Armadillo"/>
</dbReference>
<dbReference type="PANTHER" id="PTHR15651">
    <property type="entry name" value="ARMADILLO REPEAT-CONTAINING PROTEIN 8"/>
    <property type="match status" value="1"/>
</dbReference>
<dbReference type="GO" id="GO:0034657">
    <property type="term" value="C:GID complex"/>
    <property type="evidence" value="ECO:0007669"/>
    <property type="project" value="TreeGrafter"/>
</dbReference>
<gene>
    <name evidence="6" type="ORF">GOMPHAMPRED_007446</name>
</gene>
<evidence type="ECO:0000313" key="7">
    <source>
        <dbReference type="Proteomes" id="UP000664169"/>
    </source>
</evidence>
<evidence type="ECO:0000256" key="5">
    <source>
        <dbReference type="ARBA" id="ARBA00023242"/>
    </source>
</evidence>
<dbReference type="GO" id="GO:0043161">
    <property type="term" value="P:proteasome-mediated ubiquitin-dependent protein catabolic process"/>
    <property type="evidence" value="ECO:0007669"/>
    <property type="project" value="TreeGrafter"/>
</dbReference>
<dbReference type="Gene3D" id="1.25.10.10">
    <property type="entry name" value="Leucine-rich Repeat Variant"/>
    <property type="match status" value="3"/>
</dbReference>
<keyword evidence="4" id="KW-0677">Repeat</keyword>
<organism evidence="6 7">
    <name type="scientific">Gomphillus americanus</name>
    <dbReference type="NCBI Taxonomy" id="1940652"/>
    <lineage>
        <taxon>Eukaryota</taxon>
        <taxon>Fungi</taxon>
        <taxon>Dikarya</taxon>
        <taxon>Ascomycota</taxon>
        <taxon>Pezizomycotina</taxon>
        <taxon>Lecanoromycetes</taxon>
        <taxon>OSLEUM clade</taxon>
        <taxon>Ostropomycetidae</taxon>
        <taxon>Ostropales</taxon>
        <taxon>Graphidaceae</taxon>
        <taxon>Gomphilloideae</taxon>
        <taxon>Gomphillus</taxon>
    </lineage>
</organism>
<dbReference type="InterPro" id="IPR038739">
    <property type="entry name" value="ARMC8/Vid28"/>
</dbReference>
<evidence type="ECO:0000256" key="2">
    <source>
        <dbReference type="ARBA" id="ARBA00004496"/>
    </source>
</evidence>
<keyword evidence="3" id="KW-0963">Cytoplasm</keyword>
<dbReference type="EMBL" id="CAJPDQ010000006">
    <property type="protein sequence ID" value="CAF9911543.1"/>
    <property type="molecule type" value="Genomic_DNA"/>
</dbReference>
<sequence>MAEEILQELSNPSSSEALVKSLKAVKNEIVGHSHRKELWVRRGIIIVLHKILESHKTGSKQRQEDNISSYEAKQQYQRVYDEAARLQAVDIVGSLAHGGPAFMLPLQAGKIIVQLLDIVCPSESSPDLVLATLRSLNAIADAASLDNTEERSEEDEDFLDILYTDQALSNLNQILRDDSFTLKGQQQINLTIQLIAKTSNTERRRKQIKISKILESLAFRLASFVISSQGQASYIKACAGGVFPAHPAGSLALLLHAICAAIAYSKVRASEFCCYAVWQHVFPYDVRDIYAWRVPVKRSSILSPRSGLNALTSQQTTKMSKNTHNLPPFNSIATMSKLPSNNQGGASESVVHEGFNSRNLDDTPLIGWLLSTIRTRDGLTRLMAIWFMGILFRSHMVSINRQNTFSTLLIPILVKMLDGDESIDDEGKERDPPLEKTTSRLRKEIAPKVLAIFVQDDEFLQKSAVERNAIRKLSQLLKQAFNPISASLLTPMWNAHDAEESTLSMDPSKPCVLGRPGIESIVHHTHQIRESYLVALSAMTTSVDDNKQAIIDNGVVPFVIESLNSGIHDRGTSRAVDLFKPGSSVATIIAACALVRTLSRSVAILRTSLVDAGLAKPIYGLLSHSNIEVRIAATAAVANVLLPFSAMRQDITDAGALHTLCEHAHSSNSKLRSNALLALSNFVVEAPNELKIKVVQELSPEWLKRIISSGAGDGTDSRRLSRGIGFVTTAANSSGTDDSNFRGMSDSVNDYLQDNHIEDTNMSDYNYMIDQSEEYGDKLPSTTKHGAPSYEYDDDLTGEATAAIKAARDHFIAQEHGLALIRNLLVGGSDIGEIVEYLFEELGQDKLFDIFTDLLRPKSMNIFRGWDPKLGSSKVVPPPTEVVIGVCYILVHISASKPRHKQIVLAQKELLQLIKPLFIHPHPHVRVALVWLVINISWKEDAADRDAVVNRALELKKLGIVDKVREALSDSEFDVRERAKQAIAILTDLIKC</sequence>
<dbReference type="OrthoDB" id="5559898at2759"/>
<comment type="caution">
    <text evidence="6">The sequence shown here is derived from an EMBL/GenBank/DDBJ whole genome shotgun (WGS) entry which is preliminary data.</text>
</comment>
<accession>A0A8H3IAV4</accession>